<protein>
    <submittedName>
        <fullName evidence="2">Uncharacterized protein</fullName>
    </submittedName>
</protein>
<feature type="coiled-coil region" evidence="1">
    <location>
        <begin position="108"/>
        <end position="222"/>
    </location>
</feature>
<dbReference type="Proteomes" id="UP000237000">
    <property type="component" value="Unassembled WGS sequence"/>
</dbReference>
<dbReference type="PANTHER" id="PTHR45287:SF3">
    <property type="entry name" value="PROTEIN, PUTATIVE-RELATED"/>
    <property type="match status" value="1"/>
</dbReference>
<sequence length="924" mass="107891">MEDAYNESDSFKAELEKFKAEIETELSESLKKAHSEQLLKLEEAKKQIEKQSRELKVKYEELAEAREFSKKLESCLQEKELSVRHLSSMHEKVKADFEQKLKTSEGENRDLVSYLDDLTTRNKELEQDLYASRKQIDGLKELLLVTERKYSEAQQMAQEAKELRHRDEIIIKLEDESNNVQDQLKWKKEQFKHLEEAHKRLQDQFEMSKQNWEREKSALIEETSSLQASLDSQTRILEGLQTRLEMCNHALAHEESKRKSLEVQVSDYESRFENAFSQFQEEKLEIQRLIVERNEEIAKLRTTLGTNDTLAKEMEFKVLHLERENEELTRSLKELQEAQIRNAGITSFTKLHNKLKRLEQVHSSCSAKLEAKESEWLSEIKKIKGNVISYKSELMDKEEQIKKLQMELESFYSAIQVLNEEISIIFAFFKSEISEAYSKTYDVKKEMKLFNKEKEDNISLLTAQLKMSCGALDIAHLELEEEHKKIESLTERVNSCEPMKQRPLLREEEFQRHKNFIEDSSVSQFHLKDQLHDNDKQDLCGVLEKESAELDAKMNEVIQLECKLDNWKSNPDSPDACFGEDQEVYKQMKNCLLVLDETTQIFKNKRESLTHIFEEKDRNLKDLQQHVVLLEARLAAKAEDMEACLQNKEKLVKIATEKDICIENLQKDVAMLKQMSRRRELEAVTLAQLDAERAFTEEKEFLLKLINEKDQTIKSLELLASLLDQDLTNAAMSSFSDVIEKQVKIDLLNEALKKGEYVKDLEIEEKSKLIFHLEKELCSLHEKLAHQEDEAEQLQALMKSNKLENESLLDKHRRMEELCKQLKFDKGVLLQDIMKLSIARENLLAYVQKVCDRVGEFSGEDIEMMEVMGKMLPRSEEEIQPAMELMVNDELYGSTGGNVDTYFSTTTKKLEASSNERSPLKEVN</sequence>
<evidence type="ECO:0000313" key="2">
    <source>
        <dbReference type="EMBL" id="PON98328.1"/>
    </source>
</evidence>
<name>A0A2P5FKK4_TREOI</name>
<feature type="coiled-coil region" evidence="1">
    <location>
        <begin position="543"/>
        <end position="570"/>
    </location>
</feature>
<accession>A0A2P5FKK4</accession>
<reference evidence="3" key="1">
    <citation type="submission" date="2016-06" db="EMBL/GenBank/DDBJ databases">
        <title>Parallel loss of symbiosis genes in relatives of nitrogen-fixing non-legume Parasponia.</title>
        <authorList>
            <person name="Van Velzen R."/>
            <person name="Holmer R."/>
            <person name="Bu F."/>
            <person name="Rutten L."/>
            <person name="Van Zeijl A."/>
            <person name="Liu W."/>
            <person name="Santuari L."/>
            <person name="Cao Q."/>
            <person name="Sharma T."/>
            <person name="Shen D."/>
            <person name="Roswanjaya Y."/>
            <person name="Wardhani T."/>
            <person name="Kalhor M.S."/>
            <person name="Jansen J."/>
            <person name="Van den Hoogen J."/>
            <person name="Gungor B."/>
            <person name="Hartog M."/>
            <person name="Hontelez J."/>
            <person name="Verver J."/>
            <person name="Yang W.-C."/>
            <person name="Schijlen E."/>
            <person name="Repin R."/>
            <person name="Schilthuizen M."/>
            <person name="Schranz E."/>
            <person name="Heidstra R."/>
            <person name="Miyata K."/>
            <person name="Fedorova E."/>
            <person name="Kohlen W."/>
            <person name="Bisseling T."/>
            <person name="Smit S."/>
            <person name="Geurts R."/>
        </authorList>
    </citation>
    <scope>NUCLEOTIDE SEQUENCE [LARGE SCALE GENOMIC DNA]</scope>
    <source>
        <strain evidence="3">cv. RG33-2</strain>
    </source>
</reference>
<dbReference type="InterPro" id="IPR040262">
    <property type="entry name" value="At4g38062-like"/>
</dbReference>
<dbReference type="OrthoDB" id="685795at2759"/>
<evidence type="ECO:0000313" key="3">
    <source>
        <dbReference type="Proteomes" id="UP000237000"/>
    </source>
</evidence>
<comment type="caution">
    <text evidence="2">The sequence shown here is derived from an EMBL/GenBank/DDBJ whole genome shotgun (WGS) entry which is preliminary data.</text>
</comment>
<dbReference type="InParanoid" id="A0A2P5FKK4"/>
<feature type="coiled-coil region" evidence="1">
    <location>
        <begin position="311"/>
        <end position="421"/>
    </location>
</feature>
<feature type="coiled-coil region" evidence="1">
    <location>
        <begin position="1"/>
        <end position="65"/>
    </location>
</feature>
<keyword evidence="1" id="KW-0175">Coiled coil</keyword>
<organism evidence="2 3">
    <name type="scientific">Trema orientale</name>
    <name type="common">Charcoal tree</name>
    <name type="synonym">Celtis orientalis</name>
    <dbReference type="NCBI Taxonomy" id="63057"/>
    <lineage>
        <taxon>Eukaryota</taxon>
        <taxon>Viridiplantae</taxon>
        <taxon>Streptophyta</taxon>
        <taxon>Embryophyta</taxon>
        <taxon>Tracheophyta</taxon>
        <taxon>Spermatophyta</taxon>
        <taxon>Magnoliopsida</taxon>
        <taxon>eudicotyledons</taxon>
        <taxon>Gunneridae</taxon>
        <taxon>Pentapetalae</taxon>
        <taxon>rosids</taxon>
        <taxon>fabids</taxon>
        <taxon>Rosales</taxon>
        <taxon>Cannabaceae</taxon>
        <taxon>Trema</taxon>
    </lineage>
</organism>
<feature type="coiled-coil region" evidence="1">
    <location>
        <begin position="784"/>
        <end position="811"/>
    </location>
</feature>
<dbReference type="PANTHER" id="PTHR45287">
    <property type="entry name" value="OS03G0691500 PROTEIN"/>
    <property type="match status" value="1"/>
</dbReference>
<gene>
    <name evidence="2" type="ORF">TorRG33x02_059030</name>
</gene>
<feature type="coiled-coil region" evidence="1">
    <location>
        <begin position="613"/>
        <end position="682"/>
    </location>
</feature>
<proteinExistence type="predicted"/>
<keyword evidence="3" id="KW-1185">Reference proteome</keyword>
<dbReference type="STRING" id="63057.A0A2P5FKK4"/>
<dbReference type="AlphaFoldDB" id="A0A2P5FKK4"/>
<dbReference type="EMBL" id="JXTC01000025">
    <property type="protein sequence ID" value="PON98328.1"/>
    <property type="molecule type" value="Genomic_DNA"/>
</dbReference>
<evidence type="ECO:0000256" key="1">
    <source>
        <dbReference type="SAM" id="Coils"/>
    </source>
</evidence>